<proteinExistence type="predicted"/>
<feature type="chain" id="PRO_5031222912" evidence="1">
    <location>
        <begin position="20"/>
        <end position="230"/>
    </location>
</feature>
<protein>
    <submittedName>
        <fullName evidence="2">Uncharacterized protein</fullName>
    </submittedName>
</protein>
<accession>A0A7X1B950</accession>
<name>A0A7X1B950_9BACT</name>
<feature type="signal peptide" evidence="1">
    <location>
        <begin position="1"/>
        <end position="19"/>
    </location>
</feature>
<comment type="caution">
    <text evidence="2">The sequence shown here is derived from an EMBL/GenBank/DDBJ whole genome shotgun (WGS) entry which is preliminary data.</text>
</comment>
<organism evidence="2 3">
    <name type="scientific">Pelagicoccus albus</name>
    <dbReference type="NCBI Taxonomy" id="415222"/>
    <lineage>
        <taxon>Bacteria</taxon>
        <taxon>Pseudomonadati</taxon>
        <taxon>Verrucomicrobiota</taxon>
        <taxon>Opitutia</taxon>
        <taxon>Puniceicoccales</taxon>
        <taxon>Pelagicoccaceae</taxon>
        <taxon>Pelagicoccus</taxon>
    </lineage>
</organism>
<gene>
    <name evidence="2" type="ORF">H5P27_11525</name>
</gene>
<evidence type="ECO:0000256" key="1">
    <source>
        <dbReference type="SAM" id="SignalP"/>
    </source>
</evidence>
<dbReference type="RefSeq" id="WP_185660540.1">
    <property type="nucleotide sequence ID" value="NZ_CAWPOO010000012.1"/>
</dbReference>
<keyword evidence="3" id="KW-1185">Reference proteome</keyword>
<sequence length="230" mass="25673">MKFILKLLLPLSFVNVLVAQVETFFFDTPLAATESSTVLETGTSYRVLITGTWSVWKDQNTCGGTPETSVMYPTEGSKNGKAYADAGYIFAYPEESGLCGDDEIQIPAATGLIFWDGSEWTPLRPSLDEYRNDHTYEYIIVGAGETFQIQTQDDIPEDNYGQLKIEIFVAPSAGIYSSKSDNVKIDFVGVLQTSEDGEQWEDISPQPESPYLISEPEEKALFRVRKEESE</sequence>
<dbReference type="AlphaFoldDB" id="A0A7X1B950"/>
<evidence type="ECO:0000313" key="2">
    <source>
        <dbReference type="EMBL" id="MBC2606673.1"/>
    </source>
</evidence>
<keyword evidence="1" id="KW-0732">Signal</keyword>
<reference evidence="2 3" key="1">
    <citation type="submission" date="2020-07" db="EMBL/GenBank/DDBJ databases">
        <authorList>
            <person name="Feng X."/>
        </authorList>
    </citation>
    <scope>NUCLEOTIDE SEQUENCE [LARGE SCALE GENOMIC DNA]</scope>
    <source>
        <strain evidence="2 3">JCM23202</strain>
    </source>
</reference>
<dbReference type="Proteomes" id="UP000526501">
    <property type="component" value="Unassembled WGS sequence"/>
</dbReference>
<evidence type="ECO:0000313" key="3">
    <source>
        <dbReference type="Proteomes" id="UP000526501"/>
    </source>
</evidence>
<dbReference type="EMBL" id="JACHVC010000012">
    <property type="protein sequence ID" value="MBC2606673.1"/>
    <property type="molecule type" value="Genomic_DNA"/>
</dbReference>